<keyword evidence="8" id="KW-1185">Reference proteome</keyword>
<dbReference type="GO" id="GO:0016020">
    <property type="term" value="C:membrane"/>
    <property type="evidence" value="ECO:0007669"/>
    <property type="project" value="UniProtKB-SubCell"/>
</dbReference>
<feature type="transmembrane region" description="Helical" evidence="5">
    <location>
        <begin position="135"/>
        <end position="154"/>
    </location>
</feature>
<proteinExistence type="predicted"/>
<sequence>MKYKKFFWLSAISPLVSVIWATAVVYTNKSRQAWCEDHPRGTRRSSIKQIQLNDSYIVECAKITIICVVIVLKEAIAVEHSFAVIIGHKPDGNKEMIALGFSNVAGSLSSCYVATSSFSRATLNFSAGARSTVSNIVMAVMVFIVLEFFMKLLYYMPMVVLASIIL</sequence>
<keyword evidence="2 5" id="KW-0812">Transmembrane</keyword>
<evidence type="ECO:0000256" key="2">
    <source>
        <dbReference type="ARBA" id="ARBA00022692"/>
    </source>
</evidence>
<dbReference type="GO" id="GO:0055085">
    <property type="term" value="P:transmembrane transport"/>
    <property type="evidence" value="ECO:0007669"/>
    <property type="project" value="InterPro"/>
</dbReference>
<feature type="domain" description="SLC26A/SulP transporter" evidence="6">
    <location>
        <begin position="2"/>
        <end position="166"/>
    </location>
</feature>
<evidence type="ECO:0000313" key="7">
    <source>
        <dbReference type="EnsemblPlants" id="TuG1812G0400001534.01.T01"/>
    </source>
</evidence>
<name>A0A8R7Q3U2_TRIUA</name>
<reference evidence="8" key="1">
    <citation type="journal article" date="2013" name="Nature">
        <title>Draft genome of the wheat A-genome progenitor Triticum urartu.</title>
        <authorList>
            <person name="Ling H.Q."/>
            <person name="Zhao S."/>
            <person name="Liu D."/>
            <person name="Wang J."/>
            <person name="Sun H."/>
            <person name="Zhang C."/>
            <person name="Fan H."/>
            <person name="Li D."/>
            <person name="Dong L."/>
            <person name="Tao Y."/>
            <person name="Gao C."/>
            <person name="Wu H."/>
            <person name="Li Y."/>
            <person name="Cui Y."/>
            <person name="Guo X."/>
            <person name="Zheng S."/>
            <person name="Wang B."/>
            <person name="Yu K."/>
            <person name="Liang Q."/>
            <person name="Yang W."/>
            <person name="Lou X."/>
            <person name="Chen J."/>
            <person name="Feng M."/>
            <person name="Jian J."/>
            <person name="Zhang X."/>
            <person name="Luo G."/>
            <person name="Jiang Y."/>
            <person name="Liu J."/>
            <person name="Wang Z."/>
            <person name="Sha Y."/>
            <person name="Zhang B."/>
            <person name="Wu H."/>
            <person name="Tang D."/>
            <person name="Shen Q."/>
            <person name="Xue P."/>
            <person name="Zou S."/>
            <person name="Wang X."/>
            <person name="Liu X."/>
            <person name="Wang F."/>
            <person name="Yang Y."/>
            <person name="An X."/>
            <person name="Dong Z."/>
            <person name="Zhang K."/>
            <person name="Zhang X."/>
            <person name="Luo M.C."/>
            <person name="Dvorak J."/>
            <person name="Tong Y."/>
            <person name="Wang J."/>
            <person name="Yang H."/>
            <person name="Li Z."/>
            <person name="Wang D."/>
            <person name="Zhang A."/>
            <person name="Wang J."/>
        </authorList>
    </citation>
    <scope>NUCLEOTIDE SEQUENCE</scope>
    <source>
        <strain evidence="8">cv. G1812</strain>
    </source>
</reference>
<evidence type="ECO:0000256" key="1">
    <source>
        <dbReference type="ARBA" id="ARBA00004141"/>
    </source>
</evidence>
<dbReference type="InterPro" id="IPR011547">
    <property type="entry name" value="SLC26A/SulP_dom"/>
</dbReference>
<feature type="transmembrane region" description="Helical" evidence="5">
    <location>
        <begin position="96"/>
        <end position="115"/>
    </location>
</feature>
<dbReference type="Pfam" id="PF00916">
    <property type="entry name" value="Sulfate_transp"/>
    <property type="match status" value="1"/>
</dbReference>
<protein>
    <recommendedName>
        <fullName evidence="6">SLC26A/SulP transporter domain-containing protein</fullName>
    </recommendedName>
</protein>
<dbReference type="Gramene" id="TuG1812G0400001534.01.T01">
    <property type="protein sequence ID" value="TuG1812G0400001534.01.T01"/>
    <property type="gene ID" value="TuG1812G0400001534.01"/>
</dbReference>
<dbReference type="InterPro" id="IPR001902">
    <property type="entry name" value="SLC26A/SulP_fam"/>
</dbReference>
<dbReference type="AlphaFoldDB" id="A0A8R7Q3U2"/>
<evidence type="ECO:0000256" key="5">
    <source>
        <dbReference type="SAM" id="Phobius"/>
    </source>
</evidence>
<evidence type="ECO:0000259" key="6">
    <source>
        <dbReference type="Pfam" id="PF00916"/>
    </source>
</evidence>
<feature type="transmembrane region" description="Helical" evidence="5">
    <location>
        <begin position="6"/>
        <end position="26"/>
    </location>
</feature>
<dbReference type="Proteomes" id="UP000015106">
    <property type="component" value="Chromosome 4"/>
</dbReference>
<evidence type="ECO:0000313" key="8">
    <source>
        <dbReference type="Proteomes" id="UP000015106"/>
    </source>
</evidence>
<evidence type="ECO:0000256" key="4">
    <source>
        <dbReference type="ARBA" id="ARBA00023136"/>
    </source>
</evidence>
<evidence type="ECO:0000256" key="3">
    <source>
        <dbReference type="ARBA" id="ARBA00022989"/>
    </source>
</evidence>
<reference evidence="7" key="2">
    <citation type="submission" date="2018-03" db="EMBL/GenBank/DDBJ databases">
        <title>The Triticum urartu genome reveals the dynamic nature of wheat genome evolution.</title>
        <authorList>
            <person name="Ling H."/>
            <person name="Ma B."/>
            <person name="Shi X."/>
            <person name="Liu H."/>
            <person name="Dong L."/>
            <person name="Sun H."/>
            <person name="Cao Y."/>
            <person name="Gao Q."/>
            <person name="Zheng S."/>
            <person name="Li Y."/>
            <person name="Yu Y."/>
            <person name="Du H."/>
            <person name="Qi M."/>
            <person name="Li Y."/>
            <person name="Yu H."/>
            <person name="Cui Y."/>
            <person name="Wang N."/>
            <person name="Chen C."/>
            <person name="Wu H."/>
            <person name="Zhao Y."/>
            <person name="Zhang J."/>
            <person name="Li Y."/>
            <person name="Zhou W."/>
            <person name="Zhang B."/>
            <person name="Hu W."/>
            <person name="Eijk M."/>
            <person name="Tang J."/>
            <person name="Witsenboer H."/>
            <person name="Zhao S."/>
            <person name="Li Z."/>
            <person name="Zhang A."/>
            <person name="Wang D."/>
            <person name="Liang C."/>
        </authorList>
    </citation>
    <scope>NUCLEOTIDE SEQUENCE [LARGE SCALE GENOMIC DNA]</scope>
    <source>
        <strain evidence="7">cv. G1812</strain>
    </source>
</reference>
<keyword evidence="3 5" id="KW-1133">Transmembrane helix</keyword>
<organism evidence="7 8">
    <name type="scientific">Triticum urartu</name>
    <name type="common">Red wild einkorn</name>
    <name type="synonym">Crithodium urartu</name>
    <dbReference type="NCBI Taxonomy" id="4572"/>
    <lineage>
        <taxon>Eukaryota</taxon>
        <taxon>Viridiplantae</taxon>
        <taxon>Streptophyta</taxon>
        <taxon>Embryophyta</taxon>
        <taxon>Tracheophyta</taxon>
        <taxon>Spermatophyta</taxon>
        <taxon>Magnoliopsida</taxon>
        <taxon>Liliopsida</taxon>
        <taxon>Poales</taxon>
        <taxon>Poaceae</taxon>
        <taxon>BOP clade</taxon>
        <taxon>Pooideae</taxon>
        <taxon>Triticodae</taxon>
        <taxon>Triticeae</taxon>
        <taxon>Triticinae</taxon>
        <taxon>Triticum</taxon>
    </lineage>
</organism>
<reference evidence="7" key="3">
    <citation type="submission" date="2022-06" db="UniProtKB">
        <authorList>
            <consortium name="EnsemblPlants"/>
        </authorList>
    </citation>
    <scope>IDENTIFICATION</scope>
</reference>
<dbReference type="EnsemblPlants" id="TuG1812G0400001534.01.T01">
    <property type="protein sequence ID" value="TuG1812G0400001534.01.T01"/>
    <property type="gene ID" value="TuG1812G0400001534.01"/>
</dbReference>
<dbReference type="PANTHER" id="PTHR11814">
    <property type="entry name" value="SULFATE TRANSPORTER"/>
    <property type="match status" value="1"/>
</dbReference>
<comment type="subcellular location">
    <subcellularLocation>
        <location evidence="1">Membrane</location>
        <topology evidence="1">Multi-pass membrane protein</topology>
    </subcellularLocation>
</comment>
<keyword evidence="4 5" id="KW-0472">Membrane</keyword>
<accession>A0A8R7Q3U2</accession>